<accession>A0A2H4J7W4</accession>
<evidence type="ECO:0000259" key="2">
    <source>
        <dbReference type="Pfam" id="PF17891"/>
    </source>
</evidence>
<name>A0A2H4J7W4_9CAUD</name>
<dbReference type="EMBL" id="MF417935">
    <property type="protein sequence ID" value="ASN71880.1"/>
    <property type="molecule type" value="Genomic_DNA"/>
</dbReference>
<dbReference type="EMBL" id="MF417917">
    <property type="protein sequence ID" value="ASN71002.1"/>
    <property type="molecule type" value="Genomic_DNA"/>
</dbReference>
<evidence type="ECO:0000256" key="1">
    <source>
        <dbReference type="SAM" id="MobiDB-lite"/>
    </source>
</evidence>
<dbReference type="EMBL" id="MF417936">
    <property type="protein sequence ID" value="ASN71913.1"/>
    <property type="molecule type" value="Genomic_DNA"/>
</dbReference>
<dbReference type="EMBL" id="MF417922">
    <property type="protein sequence ID" value="ASN71273.1"/>
    <property type="molecule type" value="Genomic_DNA"/>
</dbReference>
<dbReference type="EMBL" id="MF417923">
    <property type="protein sequence ID" value="ASN71330.1"/>
    <property type="molecule type" value="Genomic_DNA"/>
</dbReference>
<organism evidence="6">
    <name type="scientific">uncultured Caudovirales phage</name>
    <dbReference type="NCBI Taxonomy" id="2100421"/>
    <lineage>
        <taxon>Viruses</taxon>
        <taxon>Duplodnaviria</taxon>
        <taxon>Heunggongvirae</taxon>
        <taxon>Uroviricota</taxon>
        <taxon>Caudoviricetes</taxon>
        <taxon>Peduoviridae</taxon>
        <taxon>Maltschvirus</taxon>
        <taxon>Maltschvirus maltsch</taxon>
    </lineage>
</organism>
<dbReference type="Pfam" id="PF17891">
    <property type="entry name" value="FluMu_N"/>
    <property type="match status" value="1"/>
</dbReference>
<evidence type="ECO:0000313" key="6">
    <source>
        <dbReference type="EMBL" id="ASN71330.1"/>
    </source>
</evidence>
<protein>
    <recommendedName>
        <fullName evidence="2">Mu-like prophage FluMu N-terminal domain-containing protein</fullName>
    </recommendedName>
</protein>
<dbReference type="Gene3D" id="3.40.5.80">
    <property type="match status" value="1"/>
</dbReference>
<evidence type="ECO:0000313" key="3">
    <source>
        <dbReference type="EMBL" id="ASN71002.1"/>
    </source>
</evidence>
<evidence type="ECO:0000313" key="9">
    <source>
        <dbReference type="EMBL" id="ASN71880.1"/>
    </source>
</evidence>
<dbReference type="EMBL" id="MF417919">
    <property type="protein sequence ID" value="ASN71104.1"/>
    <property type="molecule type" value="Genomic_DNA"/>
</dbReference>
<feature type="domain" description="Mu-like prophage FluMu N-terminal" evidence="2">
    <location>
        <begin position="5"/>
        <end position="49"/>
    </location>
</feature>
<evidence type="ECO:0000313" key="7">
    <source>
        <dbReference type="EMBL" id="ASN71377.1"/>
    </source>
</evidence>
<evidence type="ECO:0000313" key="8">
    <source>
        <dbReference type="EMBL" id="ASN71845.1"/>
    </source>
</evidence>
<sequence length="220" mass="23617">MGVTIKSKTDGFRRGGIVHRAKGTYYPDGELTEEQLEQFRREPQLVVVEQVQPAGAVGMDDESQRLMQEMGDTIAALEHELEQVNTGRVLAVSRWEQANDGLEAVRSEQQAMFTYLATVPGLVVEAAQLLPTEEPVQEGFILIKAESLAALIAEHLQPQPKAPEAQDDADRSTLINAGGDESPSSAPVPPVAQANGTQAGAVSPEKAPVKRGKNVQKGAE</sequence>
<gene>
    <name evidence="4" type="ORF">3S10_18</name>
    <name evidence="5" type="ORF">7AX5_17</name>
    <name evidence="3" type="ORF">7F10_17</name>
    <name evidence="6" type="ORF">7S12_17</name>
    <name evidence="8" type="ORF">8AX6_18</name>
    <name evidence="9" type="ORF">8F1_18</name>
    <name evidence="10" type="ORF">8S5_17</name>
    <name evidence="7" type="ORF">9F3_17</name>
</gene>
<evidence type="ECO:0000313" key="4">
    <source>
        <dbReference type="EMBL" id="ASN71104.1"/>
    </source>
</evidence>
<dbReference type="EMBL" id="MF417934">
    <property type="protein sequence ID" value="ASN71845.1"/>
    <property type="molecule type" value="Genomic_DNA"/>
</dbReference>
<feature type="region of interest" description="Disordered" evidence="1">
    <location>
        <begin position="158"/>
        <end position="220"/>
    </location>
</feature>
<dbReference type="EMBL" id="MF417924">
    <property type="protein sequence ID" value="ASN71377.1"/>
    <property type="molecule type" value="Genomic_DNA"/>
</dbReference>
<dbReference type="SUPFAM" id="SSF160059">
    <property type="entry name" value="PriA/YqbF domain"/>
    <property type="match status" value="1"/>
</dbReference>
<evidence type="ECO:0000313" key="10">
    <source>
        <dbReference type="EMBL" id="ASN71913.1"/>
    </source>
</evidence>
<dbReference type="InterPro" id="IPR041227">
    <property type="entry name" value="FluMu_N"/>
</dbReference>
<reference evidence="6" key="1">
    <citation type="submission" date="2017-06" db="EMBL/GenBank/DDBJ databases">
        <title>Novel phages from South African skin metaviromes.</title>
        <authorList>
            <person name="van Zyl L.J."/>
            <person name="Abrahams Y."/>
            <person name="Stander E.A."/>
            <person name="Kirby B.M."/>
            <person name="Clavaud C."/>
            <person name="Farcet C."/>
            <person name="Breton L."/>
            <person name="Trindade M.I."/>
        </authorList>
    </citation>
    <scope>NUCLEOTIDE SEQUENCE</scope>
</reference>
<proteinExistence type="predicted"/>
<evidence type="ECO:0000313" key="5">
    <source>
        <dbReference type="EMBL" id="ASN71273.1"/>
    </source>
</evidence>